<feature type="domain" description="Wall-associated receptor kinase galacturonan-binding" evidence="8">
    <location>
        <begin position="44"/>
        <end position="101"/>
    </location>
</feature>
<dbReference type="InterPro" id="IPR032872">
    <property type="entry name" value="WAK_assoc_C"/>
</dbReference>
<dbReference type="GO" id="GO:0030247">
    <property type="term" value="F:polysaccharide binding"/>
    <property type="evidence" value="ECO:0007669"/>
    <property type="project" value="InterPro"/>
</dbReference>
<dbReference type="Pfam" id="PF13947">
    <property type="entry name" value="GUB_WAK_bind"/>
    <property type="match status" value="1"/>
</dbReference>
<comment type="subcellular location">
    <subcellularLocation>
        <location evidence="1">Membrane</location>
        <topology evidence="1">Single-pass membrane protein</topology>
    </subcellularLocation>
</comment>
<dbReference type="GO" id="GO:0004674">
    <property type="term" value="F:protein serine/threonine kinase activity"/>
    <property type="evidence" value="ECO:0007669"/>
    <property type="project" value="UniProtKB-EC"/>
</dbReference>
<evidence type="ECO:0000259" key="9">
    <source>
        <dbReference type="Pfam" id="PF14380"/>
    </source>
</evidence>
<evidence type="ECO:0000313" key="11">
    <source>
        <dbReference type="Proteomes" id="UP000594638"/>
    </source>
</evidence>
<keyword evidence="7" id="KW-0472">Membrane</keyword>
<keyword evidence="4" id="KW-0325">Glycoprotein</keyword>
<dbReference type="PANTHER" id="PTHR33138:SF72">
    <property type="entry name" value="WALL-ASSOCIATED RECEPTOR KINASE CARBOXY-TERMINAL PROTEIN"/>
    <property type="match status" value="1"/>
</dbReference>
<sequence>MDTTFLNIFSLFIVTNFVLLYIPGSLCQNGGKYAACGAPSRRAGIQGVSYPFWGGNRPDYCGYPDFQLNNCQGDVPILTITSRQYRVLEINSTAHTLKVAREDLWNTTCPRFLYNTTLDRTLFEFSPNDQNITLHYGCSTSSGQPAPLSPHMFNCTVNGTNSGSLLTIGEDSPSIPGTGTDIICDTNIFVPVNEMAAGNLAGSTASILLLQDALASGFSLQWSANNRVCRKCIRSGGLCGTNLLVIVLMELMNQLAIILKMETLLQPETLLQLETILKLEPEMEQRKGLMISGSM</sequence>
<comment type="caution">
    <text evidence="10">The sequence shown here is derived from an EMBL/GenBank/DDBJ whole genome shotgun (WGS) entry which is preliminary data.</text>
</comment>
<keyword evidence="3" id="KW-0732">Signal</keyword>
<feature type="domain" description="Wall-associated receptor kinase C-terminal" evidence="9">
    <location>
        <begin position="155"/>
        <end position="242"/>
    </location>
</feature>
<dbReference type="AlphaFoldDB" id="A0A8S0USU9"/>
<dbReference type="Gramene" id="OE9A010772T1">
    <property type="protein sequence ID" value="OE9A010772C1"/>
    <property type="gene ID" value="OE9A010772"/>
</dbReference>
<evidence type="ECO:0000256" key="5">
    <source>
        <dbReference type="ARBA" id="ARBA00047899"/>
    </source>
</evidence>
<evidence type="ECO:0000256" key="6">
    <source>
        <dbReference type="ARBA" id="ARBA00048679"/>
    </source>
</evidence>
<evidence type="ECO:0000256" key="3">
    <source>
        <dbReference type="ARBA" id="ARBA00022729"/>
    </source>
</evidence>
<accession>A0A8S0USU9</accession>
<organism evidence="10 11">
    <name type="scientific">Olea europaea subsp. europaea</name>
    <dbReference type="NCBI Taxonomy" id="158383"/>
    <lineage>
        <taxon>Eukaryota</taxon>
        <taxon>Viridiplantae</taxon>
        <taxon>Streptophyta</taxon>
        <taxon>Embryophyta</taxon>
        <taxon>Tracheophyta</taxon>
        <taxon>Spermatophyta</taxon>
        <taxon>Magnoliopsida</taxon>
        <taxon>eudicotyledons</taxon>
        <taxon>Gunneridae</taxon>
        <taxon>Pentapetalae</taxon>
        <taxon>asterids</taxon>
        <taxon>lamiids</taxon>
        <taxon>Lamiales</taxon>
        <taxon>Oleaceae</taxon>
        <taxon>Oleeae</taxon>
        <taxon>Olea</taxon>
    </lineage>
</organism>
<feature type="transmembrane region" description="Helical" evidence="7">
    <location>
        <begin position="6"/>
        <end position="22"/>
    </location>
</feature>
<reference evidence="10 11" key="1">
    <citation type="submission" date="2019-12" db="EMBL/GenBank/DDBJ databases">
        <authorList>
            <person name="Alioto T."/>
            <person name="Alioto T."/>
            <person name="Gomez Garrido J."/>
        </authorList>
    </citation>
    <scope>NUCLEOTIDE SEQUENCE [LARGE SCALE GENOMIC DNA]</scope>
</reference>
<evidence type="ECO:0000256" key="2">
    <source>
        <dbReference type="ARBA" id="ARBA00012513"/>
    </source>
</evidence>
<protein>
    <recommendedName>
        <fullName evidence="2">non-specific serine/threonine protein kinase</fullName>
        <ecNumber evidence="2">2.7.11.1</ecNumber>
    </recommendedName>
</protein>
<dbReference type="Proteomes" id="UP000594638">
    <property type="component" value="Unassembled WGS sequence"/>
</dbReference>
<name>A0A8S0USU9_OLEEU</name>
<comment type="catalytic activity">
    <reaction evidence="5">
        <text>L-threonyl-[protein] + ATP = O-phospho-L-threonyl-[protein] + ADP + H(+)</text>
        <dbReference type="Rhea" id="RHEA:46608"/>
        <dbReference type="Rhea" id="RHEA-COMP:11060"/>
        <dbReference type="Rhea" id="RHEA-COMP:11605"/>
        <dbReference type="ChEBI" id="CHEBI:15378"/>
        <dbReference type="ChEBI" id="CHEBI:30013"/>
        <dbReference type="ChEBI" id="CHEBI:30616"/>
        <dbReference type="ChEBI" id="CHEBI:61977"/>
        <dbReference type="ChEBI" id="CHEBI:456216"/>
        <dbReference type="EC" id="2.7.11.1"/>
    </reaction>
</comment>
<keyword evidence="11" id="KW-1185">Reference proteome</keyword>
<dbReference type="PANTHER" id="PTHR33138">
    <property type="entry name" value="OS01G0690200 PROTEIN"/>
    <property type="match status" value="1"/>
</dbReference>
<evidence type="ECO:0000313" key="10">
    <source>
        <dbReference type="EMBL" id="CAA3020901.1"/>
    </source>
</evidence>
<dbReference type="GO" id="GO:0016020">
    <property type="term" value="C:membrane"/>
    <property type="evidence" value="ECO:0007669"/>
    <property type="project" value="UniProtKB-SubCell"/>
</dbReference>
<dbReference type="OrthoDB" id="912848at2759"/>
<dbReference type="EMBL" id="CACTIH010009046">
    <property type="protein sequence ID" value="CAA3020901.1"/>
    <property type="molecule type" value="Genomic_DNA"/>
</dbReference>
<evidence type="ECO:0000256" key="1">
    <source>
        <dbReference type="ARBA" id="ARBA00004167"/>
    </source>
</evidence>
<proteinExistence type="predicted"/>
<comment type="catalytic activity">
    <reaction evidence="6">
        <text>L-seryl-[protein] + ATP = O-phospho-L-seryl-[protein] + ADP + H(+)</text>
        <dbReference type="Rhea" id="RHEA:17989"/>
        <dbReference type="Rhea" id="RHEA-COMP:9863"/>
        <dbReference type="Rhea" id="RHEA-COMP:11604"/>
        <dbReference type="ChEBI" id="CHEBI:15378"/>
        <dbReference type="ChEBI" id="CHEBI:29999"/>
        <dbReference type="ChEBI" id="CHEBI:30616"/>
        <dbReference type="ChEBI" id="CHEBI:83421"/>
        <dbReference type="ChEBI" id="CHEBI:456216"/>
        <dbReference type="EC" id="2.7.11.1"/>
    </reaction>
</comment>
<dbReference type="Pfam" id="PF14380">
    <property type="entry name" value="WAK_assoc"/>
    <property type="match status" value="1"/>
</dbReference>
<evidence type="ECO:0000256" key="7">
    <source>
        <dbReference type="SAM" id="Phobius"/>
    </source>
</evidence>
<dbReference type="EC" id="2.7.11.1" evidence="2"/>
<keyword evidence="7" id="KW-1133">Transmembrane helix</keyword>
<evidence type="ECO:0000259" key="8">
    <source>
        <dbReference type="Pfam" id="PF13947"/>
    </source>
</evidence>
<gene>
    <name evidence="10" type="ORF">OLEA9_A010772</name>
</gene>
<keyword evidence="7" id="KW-0812">Transmembrane</keyword>
<dbReference type="InterPro" id="IPR025287">
    <property type="entry name" value="WAK_GUB"/>
</dbReference>
<evidence type="ECO:0000256" key="4">
    <source>
        <dbReference type="ARBA" id="ARBA00023180"/>
    </source>
</evidence>